<dbReference type="Pfam" id="PF00459">
    <property type="entry name" value="Inositol_P"/>
    <property type="match status" value="1"/>
</dbReference>
<feature type="binding site" evidence="4">
    <location>
        <position position="84"/>
    </location>
    <ligand>
        <name>Mg(2+)</name>
        <dbReference type="ChEBI" id="CHEBI:18420"/>
        <label>1</label>
        <note>catalytic</note>
    </ligand>
</feature>
<evidence type="ECO:0000313" key="6">
    <source>
        <dbReference type="Proteomes" id="UP000178040"/>
    </source>
</evidence>
<feature type="binding site" evidence="4">
    <location>
        <position position="83"/>
    </location>
    <ligand>
        <name>Mg(2+)</name>
        <dbReference type="ChEBI" id="CHEBI:18420"/>
        <label>1</label>
        <note>catalytic</note>
    </ligand>
</feature>
<evidence type="ECO:0008006" key="7">
    <source>
        <dbReference type="Google" id="ProtNLM"/>
    </source>
</evidence>
<evidence type="ECO:0000256" key="2">
    <source>
        <dbReference type="ARBA" id="ARBA00022801"/>
    </source>
</evidence>
<dbReference type="Gene3D" id="3.30.540.10">
    <property type="entry name" value="Fructose-1,6-Bisphosphatase, subunit A, domain 1"/>
    <property type="match status" value="1"/>
</dbReference>
<feature type="binding site" evidence="4">
    <location>
        <position position="81"/>
    </location>
    <ligand>
        <name>Mg(2+)</name>
        <dbReference type="ChEBI" id="CHEBI:18420"/>
        <label>1</label>
        <note>catalytic</note>
    </ligand>
</feature>
<organism evidence="5 6">
    <name type="scientific">Candidatus Roizmanbacteria bacterium RIFCSPLOWO2_01_FULL_37_16</name>
    <dbReference type="NCBI Taxonomy" id="1802058"/>
    <lineage>
        <taxon>Bacteria</taxon>
        <taxon>Candidatus Roizmaniibacteriota</taxon>
    </lineage>
</organism>
<protein>
    <recommendedName>
        <fullName evidence="7">Inositol-phosphate phosphatase</fullName>
    </recommendedName>
</protein>
<feature type="binding site" evidence="4">
    <location>
        <position position="210"/>
    </location>
    <ligand>
        <name>Mg(2+)</name>
        <dbReference type="ChEBI" id="CHEBI:18420"/>
        <label>1</label>
        <note>catalytic</note>
    </ligand>
</feature>
<evidence type="ECO:0000313" key="5">
    <source>
        <dbReference type="EMBL" id="OGK45420.1"/>
    </source>
</evidence>
<proteinExistence type="predicted"/>
<feature type="binding site" evidence="4">
    <location>
        <position position="65"/>
    </location>
    <ligand>
        <name>Mg(2+)</name>
        <dbReference type="ChEBI" id="CHEBI:18420"/>
        <label>1</label>
        <note>catalytic</note>
    </ligand>
</feature>
<gene>
    <name evidence="5" type="ORF">A3B40_02585</name>
</gene>
<dbReference type="InterPro" id="IPR020583">
    <property type="entry name" value="Inositol_monoP_metal-BS"/>
</dbReference>
<evidence type="ECO:0000256" key="3">
    <source>
        <dbReference type="ARBA" id="ARBA00022842"/>
    </source>
</evidence>
<dbReference type="PROSITE" id="PS00629">
    <property type="entry name" value="IMP_1"/>
    <property type="match status" value="1"/>
</dbReference>
<dbReference type="AlphaFoldDB" id="A0A1F7IPX5"/>
<dbReference type="GO" id="GO:0046872">
    <property type="term" value="F:metal ion binding"/>
    <property type="evidence" value="ECO:0007669"/>
    <property type="project" value="UniProtKB-KW"/>
</dbReference>
<reference evidence="5 6" key="1">
    <citation type="journal article" date="2016" name="Nat. Commun.">
        <title>Thousands of microbial genomes shed light on interconnected biogeochemical processes in an aquifer system.</title>
        <authorList>
            <person name="Anantharaman K."/>
            <person name="Brown C.T."/>
            <person name="Hug L.A."/>
            <person name="Sharon I."/>
            <person name="Castelle C.J."/>
            <person name="Probst A.J."/>
            <person name="Thomas B.C."/>
            <person name="Singh A."/>
            <person name="Wilkins M.J."/>
            <person name="Karaoz U."/>
            <person name="Brodie E.L."/>
            <person name="Williams K.H."/>
            <person name="Hubbard S.S."/>
            <person name="Banfield J.F."/>
        </authorList>
    </citation>
    <scope>NUCLEOTIDE SEQUENCE [LARGE SCALE GENOMIC DNA]</scope>
</reference>
<dbReference type="PRINTS" id="PR00377">
    <property type="entry name" value="IMPHPHTASES"/>
</dbReference>
<dbReference type="GO" id="GO:0008934">
    <property type="term" value="F:inositol monophosphate 1-phosphatase activity"/>
    <property type="evidence" value="ECO:0007669"/>
    <property type="project" value="TreeGrafter"/>
</dbReference>
<dbReference type="PANTHER" id="PTHR20854:SF4">
    <property type="entry name" value="INOSITOL-1-MONOPHOSPHATASE-RELATED"/>
    <property type="match status" value="1"/>
</dbReference>
<dbReference type="GO" id="GO:0007165">
    <property type="term" value="P:signal transduction"/>
    <property type="evidence" value="ECO:0007669"/>
    <property type="project" value="TreeGrafter"/>
</dbReference>
<comment type="caution">
    <text evidence="5">The sequence shown here is derived from an EMBL/GenBank/DDBJ whole genome shotgun (WGS) entry which is preliminary data.</text>
</comment>
<evidence type="ECO:0000256" key="4">
    <source>
        <dbReference type="PIRSR" id="PIRSR600760-2"/>
    </source>
</evidence>
<dbReference type="CDD" id="cd01637">
    <property type="entry name" value="IMPase_like"/>
    <property type="match status" value="1"/>
</dbReference>
<name>A0A1F7IPX5_9BACT</name>
<dbReference type="GO" id="GO:0006020">
    <property type="term" value="P:inositol metabolic process"/>
    <property type="evidence" value="ECO:0007669"/>
    <property type="project" value="TreeGrafter"/>
</dbReference>
<dbReference type="SUPFAM" id="SSF56655">
    <property type="entry name" value="Carbohydrate phosphatase"/>
    <property type="match status" value="1"/>
</dbReference>
<dbReference type="InterPro" id="IPR000760">
    <property type="entry name" value="Inositol_monophosphatase-like"/>
</dbReference>
<keyword evidence="3 4" id="KW-0460">Magnesium</keyword>
<evidence type="ECO:0000256" key="1">
    <source>
        <dbReference type="ARBA" id="ARBA00022723"/>
    </source>
</evidence>
<dbReference type="Gene3D" id="3.40.190.80">
    <property type="match status" value="1"/>
</dbReference>
<dbReference type="EMBL" id="MGAI01000008">
    <property type="protein sequence ID" value="OGK45420.1"/>
    <property type="molecule type" value="Genomic_DNA"/>
</dbReference>
<keyword evidence="2" id="KW-0378">Hydrolase</keyword>
<comment type="cofactor">
    <cofactor evidence="4">
        <name>Mg(2+)</name>
        <dbReference type="ChEBI" id="CHEBI:18420"/>
    </cofactor>
</comment>
<dbReference type="Proteomes" id="UP000178040">
    <property type="component" value="Unassembled WGS sequence"/>
</dbReference>
<sequence length="270" mass="30469">MEYKEFIFETLKEAAEIAKKNFGKVSGIVKKDDTNQVLTETDVMIGKNIVDRIKKAYPKHNVIDEETGVINNRSLFTWVIDPIDGTSNFISGLPFFGTQIALLKDDLPIVGGLNLPFFEEIYFAERSIGTFCNGKRIKVSNETELVSILASYGIDSHKEEPEFTIREMKVLGEIVSNIRNLRVTNSCYDAAMVASGKLGAYLHQSMKIWDIVPLQIVIEEAGGVVTDFYGRETNYKNHLNESEEHFTFCAASPILHKQLQEIIHKSITRV</sequence>
<dbReference type="PANTHER" id="PTHR20854">
    <property type="entry name" value="INOSITOL MONOPHOSPHATASE"/>
    <property type="match status" value="1"/>
</dbReference>
<accession>A0A1F7IPX5</accession>
<keyword evidence="1 4" id="KW-0479">Metal-binding</keyword>